<evidence type="ECO:0000256" key="5">
    <source>
        <dbReference type="ARBA" id="ARBA00023014"/>
    </source>
</evidence>
<proteinExistence type="predicted"/>
<evidence type="ECO:0000256" key="6">
    <source>
        <dbReference type="ARBA" id="ARBA00023128"/>
    </source>
</evidence>
<keyword evidence="6" id="KW-0496">Mitochondrion</keyword>
<organism evidence="8">
    <name type="scientific">Rhipicephalus microplus</name>
    <name type="common">Cattle tick</name>
    <name type="synonym">Boophilus microplus</name>
    <dbReference type="NCBI Taxonomy" id="6941"/>
    <lineage>
        <taxon>Eukaryota</taxon>
        <taxon>Metazoa</taxon>
        <taxon>Ecdysozoa</taxon>
        <taxon>Arthropoda</taxon>
        <taxon>Chelicerata</taxon>
        <taxon>Arachnida</taxon>
        <taxon>Acari</taxon>
        <taxon>Parasitiformes</taxon>
        <taxon>Ixodida</taxon>
        <taxon>Ixodoidea</taxon>
        <taxon>Ixodidae</taxon>
        <taxon>Rhipicephalinae</taxon>
        <taxon>Rhipicephalus</taxon>
        <taxon>Boophilus</taxon>
    </lineage>
</organism>
<sequence length="482" mass="54946">MIISKMSHLHKLLRFLRTKPCICSVRPITKASNAVSLPSDLSDALDAAEIKHRNHPGARRRKQVKLPEKLLTAAEAVLETQDISKLREAAMVIRNQLWSRHLPIDNDELRSRAMNIEKELFGNSLERMSQEERDYVEEDAKKQVFERLKKRVRLWKPMRYDDFGARGYLVGKLAGDYAVAHDVFHEIQHLNPAFSPNSIMDFGSGLASCFWAAKSIWPKYFQEYFSVDISNEMHNLARLLAAGGNTNAQVKFRSFFQREFLPSTDKITFDLVVSAFTLMELPNAMQRLETVASLWGKTSGLLVLIENGTQAGHKAIAEARDFILMISKDGGQEPAHVLAPCPHDLDCPRETQALGIPCTFQARYEEPFLTASRHPAISRYSYVVLQRPGEIAKEREWARVIRPVLRRSRHVVCRFCCKDAQLREFVFSKKRHGRHVYRLARSSEWGDQLPLDMLPPDEEGTPLCDGCVEDGDIDTVDDVDSK</sequence>
<accession>A0A6M2CX28</accession>
<dbReference type="AlphaFoldDB" id="A0A6M2CX28"/>
<evidence type="ECO:0000256" key="2">
    <source>
        <dbReference type="ARBA" id="ARBA00022723"/>
    </source>
</evidence>
<evidence type="ECO:0000256" key="7">
    <source>
        <dbReference type="ARBA" id="ARBA00045681"/>
    </source>
</evidence>
<evidence type="ECO:0000256" key="1">
    <source>
        <dbReference type="ARBA" id="ARBA00004173"/>
    </source>
</evidence>
<dbReference type="Pfam" id="PF09243">
    <property type="entry name" value="Rsm22"/>
    <property type="match status" value="1"/>
</dbReference>
<keyword evidence="2" id="KW-0479">Metal-binding</keyword>
<evidence type="ECO:0000256" key="4">
    <source>
        <dbReference type="ARBA" id="ARBA00023004"/>
    </source>
</evidence>
<dbReference type="GO" id="GO:0046872">
    <property type="term" value="F:metal ion binding"/>
    <property type="evidence" value="ECO:0007669"/>
    <property type="project" value="UniProtKB-KW"/>
</dbReference>
<dbReference type="EMBL" id="GHWJ01005586">
    <property type="protein sequence ID" value="NOV38323.1"/>
    <property type="molecule type" value="Transcribed_RNA"/>
</dbReference>
<dbReference type="PANTHER" id="PTHR13184">
    <property type="entry name" value="37S RIBOSOMAL PROTEIN S22"/>
    <property type="match status" value="1"/>
</dbReference>
<dbReference type="InterPro" id="IPR029063">
    <property type="entry name" value="SAM-dependent_MTases_sf"/>
</dbReference>
<dbReference type="GO" id="GO:0008168">
    <property type="term" value="F:methyltransferase activity"/>
    <property type="evidence" value="ECO:0007669"/>
    <property type="project" value="UniProtKB-KW"/>
</dbReference>
<evidence type="ECO:0000313" key="8">
    <source>
        <dbReference type="EMBL" id="NOV38323.1"/>
    </source>
</evidence>
<dbReference type="GO" id="GO:0051536">
    <property type="term" value="F:iron-sulfur cluster binding"/>
    <property type="evidence" value="ECO:0007669"/>
    <property type="project" value="UniProtKB-KW"/>
</dbReference>
<keyword evidence="8" id="KW-0808">Transferase</keyword>
<keyword evidence="8" id="KW-0489">Methyltransferase</keyword>
<keyword evidence="3" id="KW-0809">Transit peptide</keyword>
<comment type="function">
    <text evidence="7">Mitochondrial ribosome (mitoribosome) assembly factor. Binds at the interface of the head and body domains of the mitochondrial small ribosomal subunit (mt-SSU), occluding the mRNA channel and preventing compaction of the head domain towards the body. Probable inactive methyltransferase: retains the characteristic folding and ability to bind S-adenosyl-L-methionine, but it probably lost its methyltransferase activity.</text>
</comment>
<dbReference type="GO" id="GO:0003735">
    <property type="term" value="F:structural constituent of ribosome"/>
    <property type="evidence" value="ECO:0007669"/>
    <property type="project" value="TreeGrafter"/>
</dbReference>
<dbReference type="GO" id="GO:0005763">
    <property type="term" value="C:mitochondrial small ribosomal subunit"/>
    <property type="evidence" value="ECO:0007669"/>
    <property type="project" value="TreeGrafter"/>
</dbReference>
<reference evidence="8" key="1">
    <citation type="submission" date="2019-09" db="EMBL/GenBank/DDBJ databases">
        <title>Organ-specific transcriptomic study of the physiology of the cattle tick, Rhipicephalus microplus.</title>
        <authorList>
            <person name="Tirloni L."/>
            <person name="Braz G."/>
            <person name="Gandara A.C.P."/>
            <person name="Sabadin G.A."/>
            <person name="da Silva R.M."/>
            <person name="Guizzo M.G."/>
            <person name="Machado J.A."/>
            <person name="Costa E.P."/>
            <person name="Gomes H.F."/>
            <person name="Moraes J."/>
            <person name="Mota M.B.S."/>
            <person name="Mesquita R.D."/>
            <person name="Alvarenga P.H."/>
            <person name="Alves F."/>
            <person name="Seixas A."/>
            <person name="da Fonseca R.N."/>
            <person name="Fogaca A."/>
            <person name="Logullo C."/>
            <person name="Tanaka A."/>
            <person name="Daffre S."/>
            <person name="Termignoni C."/>
            <person name="Vaz I.S.Jr."/>
            <person name="Oliveira P.L."/>
            <person name="Ribeiro J.M."/>
        </authorList>
    </citation>
    <scope>NUCLEOTIDE SEQUENCE</scope>
    <source>
        <strain evidence="8">Porto Alegre</strain>
    </source>
</reference>
<dbReference type="Gene3D" id="3.40.50.150">
    <property type="entry name" value="Vaccinia Virus protein VP39"/>
    <property type="match status" value="1"/>
</dbReference>
<name>A0A6M2CX28_RHIMP</name>
<protein>
    <submittedName>
        <fullName evidence="8">Putative methyltransferase-like protein 17 ovary overexpressed</fullName>
    </submittedName>
</protein>
<evidence type="ECO:0000256" key="3">
    <source>
        <dbReference type="ARBA" id="ARBA00022946"/>
    </source>
</evidence>
<dbReference type="InterPro" id="IPR015324">
    <property type="entry name" value="Ribosomal_Rsm22-like"/>
</dbReference>
<dbReference type="PANTHER" id="PTHR13184:SF5">
    <property type="entry name" value="METHYLTRANSFERASE-LIKE PROTEIN 17, MITOCHONDRIAL"/>
    <property type="match status" value="1"/>
</dbReference>
<dbReference type="SUPFAM" id="SSF53335">
    <property type="entry name" value="S-adenosyl-L-methionine-dependent methyltransferases"/>
    <property type="match status" value="1"/>
</dbReference>
<dbReference type="VEuPathDB" id="VectorBase:LOC119163568"/>
<dbReference type="InterPro" id="IPR052571">
    <property type="entry name" value="Mt_RNA_Methyltransferase"/>
</dbReference>
<keyword evidence="4" id="KW-0408">Iron</keyword>
<dbReference type="GO" id="GO:0032259">
    <property type="term" value="P:methylation"/>
    <property type="evidence" value="ECO:0007669"/>
    <property type="project" value="UniProtKB-KW"/>
</dbReference>
<comment type="subcellular location">
    <subcellularLocation>
        <location evidence="1">Mitochondrion</location>
    </subcellularLocation>
</comment>
<keyword evidence="5" id="KW-0411">Iron-sulfur</keyword>
<dbReference type="OrthoDB" id="421327at2759"/>
<dbReference type="GO" id="GO:0006412">
    <property type="term" value="P:translation"/>
    <property type="evidence" value="ECO:0007669"/>
    <property type="project" value="InterPro"/>
</dbReference>